<dbReference type="InterPro" id="IPR022029">
    <property type="entry name" value="YoaR-like_PG-bd"/>
</dbReference>
<dbReference type="SMART" id="SM01208">
    <property type="entry name" value="G5"/>
    <property type="match status" value="1"/>
</dbReference>
<evidence type="ECO:0000256" key="2">
    <source>
        <dbReference type="SAM" id="Phobius"/>
    </source>
</evidence>
<dbReference type="Proteomes" id="UP000284177">
    <property type="component" value="Unassembled WGS sequence"/>
</dbReference>
<keyword evidence="5" id="KW-1185">Reference proteome</keyword>
<evidence type="ECO:0000313" key="4">
    <source>
        <dbReference type="EMBL" id="RKD29153.1"/>
    </source>
</evidence>
<keyword evidence="2" id="KW-0812">Transmembrane</keyword>
<evidence type="ECO:0000313" key="5">
    <source>
        <dbReference type="Proteomes" id="UP000284177"/>
    </source>
</evidence>
<proteinExistence type="predicted"/>
<dbReference type="InterPro" id="IPR007391">
    <property type="entry name" value="Vancomycin_resist_VanW"/>
</dbReference>
<dbReference type="AlphaFoldDB" id="A0A419SVB1"/>
<dbReference type="PANTHER" id="PTHR35788:SF1">
    <property type="entry name" value="EXPORTED PROTEIN"/>
    <property type="match status" value="1"/>
</dbReference>
<dbReference type="Gene3D" id="2.20.230.10">
    <property type="entry name" value="Resuscitation-promoting factor rpfb"/>
    <property type="match status" value="1"/>
</dbReference>
<dbReference type="PANTHER" id="PTHR35788">
    <property type="entry name" value="EXPORTED PROTEIN-RELATED"/>
    <property type="match status" value="1"/>
</dbReference>
<name>A0A419SVB1_9FIRM</name>
<gene>
    <name evidence="4" type="ORF">BET03_05910</name>
</gene>
<evidence type="ECO:0000256" key="1">
    <source>
        <dbReference type="ARBA" id="ARBA00022729"/>
    </source>
</evidence>
<keyword evidence="2" id="KW-0472">Membrane</keyword>
<feature type="domain" description="G5" evidence="3">
    <location>
        <begin position="358"/>
        <end position="437"/>
    </location>
</feature>
<dbReference type="InterPro" id="IPR011098">
    <property type="entry name" value="G5_dom"/>
</dbReference>
<dbReference type="EMBL" id="MCIB01000038">
    <property type="protein sequence ID" value="RKD29153.1"/>
    <property type="molecule type" value="Genomic_DNA"/>
</dbReference>
<organism evidence="4 5">
    <name type="scientific">Thermohalobacter berrensis</name>
    <dbReference type="NCBI Taxonomy" id="99594"/>
    <lineage>
        <taxon>Bacteria</taxon>
        <taxon>Bacillati</taxon>
        <taxon>Bacillota</taxon>
        <taxon>Tissierellia</taxon>
        <taxon>Tissierellales</taxon>
        <taxon>Thermohalobacteraceae</taxon>
        <taxon>Thermohalobacter</taxon>
    </lineage>
</organism>
<dbReference type="InterPro" id="IPR052913">
    <property type="entry name" value="Glycopeptide_resist_protein"/>
</dbReference>
<dbReference type="PROSITE" id="PS51109">
    <property type="entry name" value="G5"/>
    <property type="match status" value="1"/>
</dbReference>
<accession>A0A419SVB1</accession>
<sequence length="451" mass="50851">MIILSALLLILVISVGIFMFIVLNKTTIHKGVKINTVPVEGLSRSEAVEYLKEKLDEDLEKRVLKLKYQNTTYSFSYDKIGVSYDYYTAVDKAYKLGREGNLIKRIGEIIRIGVKGYEMYMDYKVQEDKLDRVVNIIARDLDLETKNAKIFYQNGKLTIIPEVRGRRVNKALLKEKIVNNLLNTGYVSIPVEYEKPSITEKMLKKINGPLGSFTTYYSGSSQGRIHNIKLAARSINGKVILPGKIFSFNKTTGPRDAEAGYKKAKVVIDGDLTDGVGGGVCQVSTTLYNAVLLSDLEVVERHPHSIPSAYVSKGRDATVAYNYLDLKFKNNTEFPIYIHTEAINNKISISIFGNTEDKSNNIKIKSIITETINPKIKKIVDDSLKPGETLTVQKGRYGYRVKTYKVILKNGKEVNRELVSTDYYKPRNKIIKVGPQLKENVENNGLLNLLQ</sequence>
<dbReference type="Pfam" id="PF12229">
    <property type="entry name" value="PG_binding_4"/>
    <property type="match status" value="1"/>
</dbReference>
<reference evidence="4 5" key="1">
    <citation type="submission" date="2016-08" db="EMBL/GenBank/DDBJ databases">
        <title>Novel Firmicutes and Novel Genomes.</title>
        <authorList>
            <person name="Poppleton D.I."/>
            <person name="Gribaldo S."/>
        </authorList>
    </citation>
    <scope>NUCLEOTIDE SEQUENCE [LARGE SCALE GENOMIC DNA]</scope>
    <source>
        <strain evidence="4 5">CTT3</strain>
    </source>
</reference>
<protein>
    <recommendedName>
        <fullName evidence="3">G5 domain-containing protein</fullName>
    </recommendedName>
</protein>
<comment type="caution">
    <text evidence="4">The sequence shown here is derived from an EMBL/GenBank/DDBJ whole genome shotgun (WGS) entry which is preliminary data.</text>
</comment>
<evidence type="ECO:0000259" key="3">
    <source>
        <dbReference type="PROSITE" id="PS51109"/>
    </source>
</evidence>
<dbReference type="Pfam" id="PF07501">
    <property type="entry name" value="G5"/>
    <property type="match status" value="1"/>
</dbReference>
<keyword evidence="2" id="KW-1133">Transmembrane helix</keyword>
<keyword evidence="1" id="KW-0732">Signal</keyword>
<feature type="transmembrane region" description="Helical" evidence="2">
    <location>
        <begin position="6"/>
        <end position="23"/>
    </location>
</feature>
<dbReference type="Pfam" id="PF04294">
    <property type="entry name" value="VanW"/>
    <property type="match status" value="1"/>
</dbReference>